<dbReference type="RefSeq" id="WP_308456276.1">
    <property type="nucleotide sequence ID" value="NZ_JAJEQM010000007.1"/>
</dbReference>
<accession>A0AAE3DXV5</accession>
<protein>
    <submittedName>
        <fullName evidence="4">S-layer homology domain-containing protein</fullName>
    </submittedName>
</protein>
<dbReference type="Gene3D" id="1.10.530.10">
    <property type="match status" value="1"/>
</dbReference>
<feature type="domain" description="SLH" evidence="3">
    <location>
        <begin position="141"/>
        <end position="203"/>
    </location>
</feature>
<dbReference type="InterPro" id="IPR001119">
    <property type="entry name" value="SLH_dom"/>
</dbReference>
<dbReference type="GO" id="GO:0004040">
    <property type="term" value="F:amidase activity"/>
    <property type="evidence" value="ECO:0007669"/>
    <property type="project" value="InterPro"/>
</dbReference>
<name>A0AAE3DXV5_9FIRM</name>
<gene>
    <name evidence="4" type="ORF">LKE05_06165</name>
</gene>
<comment type="caution">
    <text evidence="4">The sequence shown here is derived from an EMBL/GenBank/DDBJ whole genome shotgun (WGS) entry which is preliminary data.</text>
</comment>
<dbReference type="Proteomes" id="UP001198242">
    <property type="component" value="Unassembled WGS sequence"/>
</dbReference>
<keyword evidence="2" id="KW-0732">Signal</keyword>
<dbReference type="InterPro" id="IPR002901">
    <property type="entry name" value="MGlyc_endo_b_GlcNAc-like_dom"/>
</dbReference>
<feature type="chain" id="PRO_5042011138" evidence="2">
    <location>
        <begin position="24"/>
        <end position="362"/>
    </location>
</feature>
<dbReference type="Pfam" id="PF01832">
    <property type="entry name" value="Glucosaminidase"/>
    <property type="match status" value="1"/>
</dbReference>
<feature type="domain" description="SLH" evidence="3">
    <location>
        <begin position="79"/>
        <end position="139"/>
    </location>
</feature>
<proteinExistence type="predicted"/>
<dbReference type="EMBL" id="JAJEQM010000007">
    <property type="protein sequence ID" value="MCC2210376.1"/>
    <property type="molecule type" value="Genomic_DNA"/>
</dbReference>
<feature type="signal peptide" evidence="2">
    <location>
        <begin position="1"/>
        <end position="23"/>
    </location>
</feature>
<reference evidence="4 5" key="1">
    <citation type="submission" date="2021-10" db="EMBL/GenBank/DDBJ databases">
        <title>Anaerobic single-cell dispensing facilitates the cultivation of human gut bacteria.</title>
        <authorList>
            <person name="Afrizal A."/>
        </authorList>
    </citation>
    <scope>NUCLEOTIDE SEQUENCE [LARGE SCALE GENOMIC DNA]</scope>
    <source>
        <strain evidence="4 5">CLA-AA-H232</strain>
    </source>
</reference>
<dbReference type="AlphaFoldDB" id="A0AAE3DXV5"/>
<evidence type="ECO:0000256" key="2">
    <source>
        <dbReference type="SAM" id="SignalP"/>
    </source>
</evidence>
<keyword evidence="1" id="KW-0677">Repeat</keyword>
<sequence>MKKIISLISAAVICATASAPVMAAGWQKQYPWAKESVEYCLENNIISGDETGDLMLGGNLTREQMAKIFTDTFNLQSNSAVRFNDVEKNKWSYKYVQAFQDYMPKKGSLFNGGEYVTREEFAASLVKASGQKAADSYTITNYSFKDTQSVDDAYKNLLETAVTNLYMLGDSGNIRPKDLLTRAEACTFLYRVVNPAADKTSITGNAQVTVEQAQAWAKAKGAHQRFIDIAPIYWYYGEVFGIRPEVMYAQAGKETAYGNYGGAVLPEMNNWAGIKIKKPTGDKTEDHETFATPEDGVRAHYNHMAAYVGLAPVGEPHDRYYVVKSIAWAGTVKYVEQLGGRWCPDINYGYDIMTMVENMLKY</sequence>
<dbReference type="PROSITE" id="PS51272">
    <property type="entry name" value="SLH"/>
    <property type="match status" value="2"/>
</dbReference>
<evidence type="ECO:0000256" key="1">
    <source>
        <dbReference type="ARBA" id="ARBA00022737"/>
    </source>
</evidence>
<dbReference type="Pfam" id="PF00395">
    <property type="entry name" value="SLH"/>
    <property type="match status" value="2"/>
</dbReference>
<organism evidence="4 5">
    <name type="scientific">Hominilimicola fabiformis</name>
    <dbReference type="NCBI Taxonomy" id="2885356"/>
    <lineage>
        <taxon>Bacteria</taxon>
        <taxon>Bacillati</taxon>
        <taxon>Bacillota</taxon>
        <taxon>Clostridia</taxon>
        <taxon>Eubacteriales</taxon>
        <taxon>Oscillospiraceae</taxon>
        <taxon>Hominilimicola</taxon>
    </lineage>
</organism>
<evidence type="ECO:0000259" key="3">
    <source>
        <dbReference type="PROSITE" id="PS51272"/>
    </source>
</evidence>
<evidence type="ECO:0000313" key="4">
    <source>
        <dbReference type="EMBL" id="MCC2210376.1"/>
    </source>
</evidence>
<keyword evidence="5" id="KW-1185">Reference proteome</keyword>
<evidence type="ECO:0000313" key="5">
    <source>
        <dbReference type="Proteomes" id="UP001198242"/>
    </source>
</evidence>